<proteinExistence type="predicted"/>
<accession>A0A816ISD4</accession>
<gene>
    <name evidence="2" type="ORF">DARMORV10_C09P29690.1</name>
</gene>
<evidence type="ECO:0000313" key="2">
    <source>
        <dbReference type="EMBL" id="CAF1736222.1"/>
    </source>
</evidence>
<dbReference type="PANTHER" id="PTHR46327:SF19">
    <property type="entry name" value="F16F4.11 PROTEIN"/>
    <property type="match status" value="1"/>
</dbReference>
<feature type="compositionally biased region" description="Basic residues" evidence="1">
    <location>
        <begin position="493"/>
        <end position="503"/>
    </location>
</feature>
<evidence type="ECO:0000256" key="1">
    <source>
        <dbReference type="SAM" id="MobiDB-lite"/>
    </source>
</evidence>
<dbReference type="AlphaFoldDB" id="A0A816ISD4"/>
<name>A0A816ISD4_BRANA</name>
<reference evidence="2" key="1">
    <citation type="submission" date="2021-01" db="EMBL/GenBank/DDBJ databases">
        <authorList>
            <consortium name="Genoscope - CEA"/>
            <person name="William W."/>
        </authorList>
    </citation>
    <scope>NUCLEOTIDE SEQUENCE</scope>
</reference>
<organism evidence="2">
    <name type="scientific">Brassica napus</name>
    <name type="common">Rape</name>
    <dbReference type="NCBI Taxonomy" id="3708"/>
    <lineage>
        <taxon>Eukaryota</taxon>
        <taxon>Viridiplantae</taxon>
        <taxon>Streptophyta</taxon>
        <taxon>Embryophyta</taxon>
        <taxon>Tracheophyta</taxon>
        <taxon>Spermatophyta</taxon>
        <taxon>Magnoliopsida</taxon>
        <taxon>eudicotyledons</taxon>
        <taxon>Gunneridae</taxon>
        <taxon>Pentapetalae</taxon>
        <taxon>rosids</taxon>
        <taxon>malvids</taxon>
        <taxon>Brassicales</taxon>
        <taxon>Brassicaceae</taxon>
        <taxon>Brassiceae</taxon>
        <taxon>Brassica</taxon>
    </lineage>
</organism>
<protein>
    <submittedName>
        <fullName evidence="2">(rape) hypothetical protein</fullName>
    </submittedName>
</protein>
<dbReference type="PANTHER" id="PTHR46327">
    <property type="entry name" value="F16F4.11 PROTEIN-RELATED"/>
    <property type="match status" value="1"/>
</dbReference>
<dbReference type="Gene3D" id="1.10.10.60">
    <property type="entry name" value="Homeodomain-like"/>
    <property type="match status" value="1"/>
</dbReference>
<feature type="compositionally biased region" description="Low complexity" evidence="1">
    <location>
        <begin position="260"/>
        <end position="270"/>
    </location>
</feature>
<sequence>MEGMTCSVVDLVCRRRLVLGSVAGVGYVGGRDSSSLLKPLQMIRRYHSGGEGFDLENDGAWSPEEVTIPAVLHCLPSSLLFCGYVWGGSSLGVVARAYELHVAASGEFLRLHPRLIGELRLPESSSGLWQRVGLSLSRNKGVIFGSVVSAKEVQSGGCGLGVYTVPGLGGLEAAISKSPSRTTAPPIIGLLLVQPVCPQCFKDWVAFLSGSSRQPKAQSAHTSYLGRRRCANFGSCLGLFFFALNRSLLSSPFFQSNLPQLPPSSSSTSQKVRPVPAPPSLPPAVKRDLSMIMSNLKLVVFPNPNREDFGKAFRDWDLWEPRDSAGSVLRQGFCVSGNPERLRSTADSFVQSLEGEKDANFPQEGVVCGGALSYKSFNLQGSMRVHHHNPNSRPLEGDDLSMDGGSRRKFAALQRKIKWKFVSEVLFERGYHVSPQLSEDKFNDLNKRFKKLNENRFNMHHDLALQHSVKLAFRNIDDQENDDFRNHQLERRTNRKKKTTSNI</sequence>
<feature type="region of interest" description="Disordered" evidence="1">
    <location>
        <begin position="484"/>
        <end position="503"/>
    </location>
</feature>
<dbReference type="EMBL" id="HG994373">
    <property type="protein sequence ID" value="CAF1736222.1"/>
    <property type="molecule type" value="Genomic_DNA"/>
</dbReference>
<dbReference type="Proteomes" id="UP001295469">
    <property type="component" value="Chromosome C09"/>
</dbReference>
<dbReference type="SMR" id="A0A816ISD4"/>
<feature type="region of interest" description="Disordered" evidence="1">
    <location>
        <begin position="260"/>
        <end position="280"/>
    </location>
</feature>